<keyword evidence="5" id="KW-1185">Reference proteome</keyword>
<keyword evidence="1" id="KW-0472">Membrane</keyword>
<feature type="transmembrane region" description="Helical" evidence="1">
    <location>
        <begin position="398"/>
        <end position="418"/>
    </location>
</feature>
<dbReference type="Pfam" id="PF13194">
    <property type="entry name" value="DUF4010"/>
    <property type="match status" value="1"/>
</dbReference>
<proteinExistence type="predicted"/>
<feature type="transmembrane region" description="Helical" evidence="1">
    <location>
        <begin position="44"/>
        <end position="77"/>
    </location>
</feature>
<evidence type="ECO:0000313" key="5">
    <source>
        <dbReference type="Proteomes" id="UP001476583"/>
    </source>
</evidence>
<name>A0ABZ2RMJ4_ECTME</name>
<dbReference type="EMBL" id="CP148074">
    <property type="protein sequence ID" value="WXL27462.1"/>
    <property type="molecule type" value="Genomic_DNA"/>
</dbReference>
<feature type="transmembrane region" description="Helical" evidence="1">
    <location>
        <begin position="369"/>
        <end position="391"/>
    </location>
</feature>
<protein>
    <submittedName>
        <fullName evidence="4">MgtC/SapB family protein</fullName>
    </submittedName>
</protein>
<feature type="transmembrane region" description="Helical" evidence="1">
    <location>
        <begin position="234"/>
        <end position="255"/>
    </location>
</feature>
<sequence length="420" mass="43924">MPEAFDTLLNFASALAAGLLIGAERGWQSRNSDDSKLVAGIRTFALSSLLGAFAMLLGTHFGVAGWAVIFAGFAVLVVASYCGEMSNKGDLGLTSEVALLITFLLGSLAMAGYAGVAAAGAVAVALLLSLKQVLHGALQKLSEAELSGALKLLFISLVLLPALPNQGYGPWAAFNPYEMWWMVVLIASIGFAAYMAIRLVGTRHGLLITALLGGMVSSTAMTITLARLAQGRNLNAILTCGLLATSALMFPRVLLEVGLINRSLLPQLTWPLLLTMLIYAGGALFHYLRASQEVAEQAEPPLKNPFELAPALRFALLLAVILFLVEAAQHWLGDVGVYLVALLSGLADVDAITLSLARSAQGELSQHVAVQGIFLAVLSNSLVKAGLIALIGGRRLALATLPIIVSGLLAGGVLLMLMEA</sequence>
<feature type="transmembrane region" description="Helical" evidence="1">
    <location>
        <begin position="6"/>
        <end position="23"/>
    </location>
</feature>
<gene>
    <name evidence="4" type="ORF">WG219_08410</name>
</gene>
<accession>A0ABZ2RMJ4</accession>
<evidence type="ECO:0000259" key="2">
    <source>
        <dbReference type="Pfam" id="PF02308"/>
    </source>
</evidence>
<dbReference type="Pfam" id="PF02308">
    <property type="entry name" value="MgtC"/>
    <property type="match status" value="1"/>
</dbReference>
<evidence type="ECO:0000259" key="3">
    <source>
        <dbReference type="Pfam" id="PF13194"/>
    </source>
</evidence>
<feature type="transmembrane region" description="Helical" evidence="1">
    <location>
        <begin position="97"/>
        <end position="128"/>
    </location>
</feature>
<feature type="transmembrane region" description="Helical" evidence="1">
    <location>
        <begin position="179"/>
        <end position="197"/>
    </location>
</feature>
<dbReference type="InterPro" id="IPR025105">
    <property type="entry name" value="DUF4010"/>
</dbReference>
<dbReference type="PANTHER" id="PTHR39084">
    <property type="entry name" value="MEMBRANE PROTEIN-RELATED"/>
    <property type="match status" value="1"/>
</dbReference>
<feature type="transmembrane region" description="Helical" evidence="1">
    <location>
        <begin position="337"/>
        <end position="357"/>
    </location>
</feature>
<feature type="transmembrane region" description="Helical" evidence="1">
    <location>
        <begin position="149"/>
        <end position="167"/>
    </location>
</feature>
<dbReference type="PANTHER" id="PTHR39084:SF1">
    <property type="entry name" value="DUF4010 DOMAIN-CONTAINING PROTEIN"/>
    <property type="match status" value="1"/>
</dbReference>
<evidence type="ECO:0000313" key="4">
    <source>
        <dbReference type="EMBL" id="WXL27462.1"/>
    </source>
</evidence>
<feature type="transmembrane region" description="Helical" evidence="1">
    <location>
        <begin position="308"/>
        <end position="325"/>
    </location>
</feature>
<evidence type="ECO:0000256" key="1">
    <source>
        <dbReference type="SAM" id="Phobius"/>
    </source>
</evidence>
<feature type="domain" description="DUF4010" evidence="3">
    <location>
        <begin position="184"/>
        <end position="392"/>
    </location>
</feature>
<feature type="domain" description="MgtC/SapB/SrpB/YhiD N-terminal" evidence="2">
    <location>
        <begin position="12"/>
        <end position="135"/>
    </location>
</feature>
<organism evidence="4 5">
    <name type="scientific">Ectopseudomonas mendocina</name>
    <name type="common">Pseudomonas mendocina</name>
    <dbReference type="NCBI Taxonomy" id="300"/>
    <lineage>
        <taxon>Bacteria</taxon>
        <taxon>Pseudomonadati</taxon>
        <taxon>Pseudomonadota</taxon>
        <taxon>Gammaproteobacteria</taxon>
        <taxon>Pseudomonadales</taxon>
        <taxon>Pseudomonadaceae</taxon>
        <taxon>Ectopseudomonas</taxon>
    </lineage>
</organism>
<reference evidence="4 5" key="1">
    <citation type="submission" date="2024-03" db="EMBL/GenBank/DDBJ databases">
        <title>Complete genome of BD2.</title>
        <authorList>
            <person name="Cao G."/>
        </authorList>
    </citation>
    <scope>NUCLEOTIDE SEQUENCE [LARGE SCALE GENOMIC DNA]</scope>
    <source>
        <strain evidence="4 5">BD2</strain>
    </source>
</reference>
<dbReference type="InterPro" id="IPR049177">
    <property type="entry name" value="MgtC_SapB_SrpB_YhiD_N"/>
</dbReference>
<feature type="transmembrane region" description="Helical" evidence="1">
    <location>
        <begin position="206"/>
        <end position="228"/>
    </location>
</feature>
<dbReference type="Proteomes" id="UP001476583">
    <property type="component" value="Chromosome"/>
</dbReference>
<keyword evidence="1" id="KW-0812">Transmembrane</keyword>
<keyword evidence="1" id="KW-1133">Transmembrane helix</keyword>
<feature type="transmembrane region" description="Helical" evidence="1">
    <location>
        <begin position="267"/>
        <end position="288"/>
    </location>
</feature>